<sequence>MAIRAVMGDPVSFNMDGGKYTHIVLNDESDAETLDDMSLYYNKSVPIYILDPNEEADDIGTGILKFLDIWLYRQWFKPYESDINFGRYIARTTLLRWEKTSQKPSLDDINHFHEGLCYDLTGGMFNGFPSELLDHLKTNYLDTQKGTFETKEDILAAFNKTFVVQPTFWSFFIVMEQTHGLTEGPFRADDIGNIAVSLVCTNCCNPSHSRESPSYATGPCCSTRTTLKAAIRFIMDLDEKFPTVRKTRQSAMKDLDGFIEIEKEAGKMGWDTDKHGNFPLDQPCSTWVDRAKYKELTGAGAIKHAESVVHGLKYLNTTVREVPLEDHWWWYDSVELSPRVMVNRPTICVALLFWAIGCVVRLLSFYSFYCL</sequence>
<keyword evidence="4" id="KW-1185">Reference proteome</keyword>
<gene>
    <name evidence="3" type="primary">FG10557.1</name>
    <name evidence="2" type="ORF">FGRAMPH1_01T08407</name>
</gene>
<dbReference type="InParanoid" id="A0A098DDI5"/>
<proteinExistence type="predicted"/>
<evidence type="ECO:0000313" key="2">
    <source>
        <dbReference type="EMBL" id="CEF76006.1"/>
    </source>
</evidence>
<name>A0A098DDI5_GIBZE</name>
<protein>
    <submittedName>
        <fullName evidence="2">Chromosome 1, complete genome</fullName>
    </submittedName>
</protein>
<evidence type="ECO:0000256" key="1">
    <source>
        <dbReference type="SAM" id="Phobius"/>
    </source>
</evidence>
<reference evidence="3 4" key="1">
    <citation type="journal article" date="2007" name="Science">
        <title>The Fusarium graminearum genome reveals a link between localized polymorphism and pathogen specialization.</title>
        <authorList>
            <person name="Cuomo C.A."/>
            <person name="Gueldener U."/>
            <person name="Xu J.-R."/>
            <person name="Trail F."/>
            <person name="Turgeon B.G."/>
            <person name="Di Pietro A."/>
            <person name="Walton J.D."/>
            <person name="Ma L.-J."/>
            <person name="Baker S.E."/>
            <person name="Rep M."/>
            <person name="Adam G."/>
            <person name="Antoniw J."/>
            <person name="Baldwin T."/>
            <person name="Calvo S.E."/>
            <person name="Chang Y.-L."/>
            <person name="DeCaprio D."/>
            <person name="Gale L.R."/>
            <person name="Gnerre S."/>
            <person name="Goswami R.S."/>
            <person name="Hammond-Kosack K."/>
            <person name="Harris L.J."/>
            <person name="Hilburn K."/>
            <person name="Kennell J.C."/>
            <person name="Kroken S."/>
            <person name="Magnuson J.K."/>
            <person name="Mannhaupt G."/>
            <person name="Mauceli E.W."/>
            <person name="Mewes H.-W."/>
            <person name="Mitterbauer R."/>
            <person name="Muehlbauer G."/>
            <person name="Muensterkoetter M."/>
            <person name="Nelson D."/>
            <person name="O'Donnell K."/>
            <person name="Ouellet T."/>
            <person name="Qi W."/>
            <person name="Quesneville H."/>
            <person name="Roncero M.I.G."/>
            <person name="Seong K.-Y."/>
            <person name="Tetko I.V."/>
            <person name="Urban M."/>
            <person name="Waalwijk C."/>
            <person name="Ward T.J."/>
            <person name="Yao J."/>
            <person name="Birren B.W."/>
            <person name="Kistler H.C."/>
        </authorList>
    </citation>
    <scope>NUCLEOTIDE SEQUENCE [LARGE SCALE GENOMIC DNA]</scope>
    <source>
        <strain evidence="4">ATCC MYA-4620 / CBS 123657 / FGSC 9075 / NRRL 31084 / PH-1</strain>
        <strain evidence="3">PH-1 / ATCC MYA-4620 / FGSC 9075 / NRRL 31084</strain>
    </source>
</reference>
<organism evidence="2 4">
    <name type="scientific">Gibberella zeae (strain ATCC MYA-4620 / CBS 123657 / FGSC 9075 / NRRL 31084 / PH-1)</name>
    <name type="common">Wheat head blight fungus</name>
    <name type="synonym">Fusarium graminearum</name>
    <dbReference type="NCBI Taxonomy" id="229533"/>
    <lineage>
        <taxon>Eukaryota</taxon>
        <taxon>Fungi</taxon>
        <taxon>Dikarya</taxon>
        <taxon>Ascomycota</taxon>
        <taxon>Pezizomycotina</taxon>
        <taxon>Sordariomycetes</taxon>
        <taxon>Hypocreomycetidae</taxon>
        <taxon>Hypocreales</taxon>
        <taxon>Nectriaceae</taxon>
        <taxon>Fusarium</taxon>
    </lineage>
</organism>
<dbReference type="VEuPathDB" id="FungiDB:FGRAMPH1_01G08407"/>
<reference evidence="2 4" key="3">
    <citation type="journal article" date="2015" name="BMC Genomics">
        <title>The completed genome sequence of the pathogenic ascomycete fungus Fusarium graminearum.</title>
        <authorList>
            <person name="King R."/>
            <person name="Urban M."/>
            <person name="Hammond-Kosack M.C."/>
            <person name="Hassani-Pak K."/>
            <person name="Hammond-Kosack K.E."/>
        </authorList>
    </citation>
    <scope>NUCLEOTIDE SEQUENCE [LARGE SCALE GENOMIC DNA]</scope>
    <source>
        <strain evidence="4">ATCC MYA-4620 / CBS 123657 / FGSC 9075 / NRRL 31084 / PH-1</strain>
        <strain evidence="2">PH-1</strain>
    </source>
</reference>
<keyword evidence="1" id="KW-1133">Transmembrane helix</keyword>
<accession>A0A0E0RXN1</accession>
<dbReference type="EMBL" id="HG970332">
    <property type="protein sequence ID" value="CEF76006.1"/>
    <property type="molecule type" value="Genomic_DNA"/>
</dbReference>
<keyword evidence="1" id="KW-0472">Membrane</keyword>
<dbReference type="STRING" id="229533.A0A098DDI5"/>
<keyword evidence="1" id="KW-0812">Transmembrane</keyword>
<evidence type="ECO:0000313" key="3">
    <source>
        <dbReference type="EnsemblFungi" id="CEF76006"/>
    </source>
</evidence>
<dbReference type="EnsemblFungi" id="CEF76006">
    <property type="protein sequence ID" value="CEF76006"/>
    <property type="gene ID" value="FGRRES_10557_M"/>
</dbReference>
<accession>A0A098DDI5</accession>
<reference evidence="3" key="4">
    <citation type="submission" date="2017-01" db="UniProtKB">
        <authorList>
            <consortium name="EnsemblFungi"/>
        </authorList>
    </citation>
    <scope>IDENTIFICATION</scope>
    <source>
        <strain evidence="3">PH-1 / ATCC MYA-4620 / FGSC 9075 / NRRL 31084</strain>
    </source>
</reference>
<reference evidence="3 4" key="2">
    <citation type="journal article" date="2010" name="Nature">
        <title>Comparative genomics reveals mobile pathogenicity chromosomes in Fusarium.</title>
        <authorList>
            <person name="Ma L.J."/>
            <person name="van der Does H.C."/>
            <person name="Borkovich K.A."/>
            <person name="Coleman J.J."/>
            <person name="Daboussi M.J."/>
            <person name="Di Pietro A."/>
            <person name="Dufresne M."/>
            <person name="Freitag M."/>
            <person name="Grabherr M."/>
            <person name="Henrissat B."/>
            <person name="Houterman P.M."/>
            <person name="Kang S."/>
            <person name="Shim W.B."/>
            <person name="Woloshuk C."/>
            <person name="Xie X."/>
            <person name="Xu J.R."/>
            <person name="Antoniw J."/>
            <person name="Baker S.E."/>
            <person name="Bluhm B.H."/>
            <person name="Breakspear A."/>
            <person name="Brown D.W."/>
            <person name="Butchko R.A."/>
            <person name="Chapman S."/>
            <person name="Coulson R."/>
            <person name="Coutinho P.M."/>
            <person name="Danchin E.G."/>
            <person name="Diener A."/>
            <person name="Gale L.R."/>
            <person name="Gardiner D.M."/>
            <person name="Goff S."/>
            <person name="Hammond-Kosack K.E."/>
            <person name="Hilburn K."/>
            <person name="Hua-Van A."/>
            <person name="Jonkers W."/>
            <person name="Kazan K."/>
            <person name="Kodira C.D."/>
            <person name="Koehrsen M."/>
            <person name="Kumar L."/>
            <person name="Lee Y.H."/>
            <person name="Li L."/>
            <person name="Manners J.M."/>
            <person name="Miranda-Saavedra D."/>
            <person name="Mukherjee M."/>
            <person name="Park G."/>
            <person name="Park J."/>
            <person name="Park S.Y."/>
            <person name="Proctor R.H."/>
            <person name="Regev A."/>
            <person name="Ruiz-Roldan M.C."/>
            <person name="Sain D."/>
            <person name="Sakthikumar S."/>
            <person name="Sykes S."/>
            <person name="Schwartz D.C."/>
            <person name="Turgeon B.G."/>
            <person name="Wapinski I."/>
            <person name="Yoder O."/>
            <person name="Young S."/>
            <person name="Zeng Q."/>
            <person name="Zhou S."/>
            <person name="Galagan J."/>
            <person name="Cuomo C.A."/>
            <person name="Kistler H.C."/>
            <person name="Rep M."/>
        </authorList>
    </citation>
    <scope>GENOME REANNOTATION</scope>
    <source>
        <strain evidence="4">ATCC MYA-4620 / CBS 123657 / FGSC 9075 / NRRL 31084 / PH-1</strain>
        <strain evidence="3">PH-1 / ATCC MYA-4620 / FGSC 9075 / NRRL 31084</strain>
    </source>
</reference>
<dbReference type="AlphaFoldDB" id="A0A098DDI5"/>
<feature type="transmembrane region" description="Helical" evidence="1">
    <location>
        <begin position="347"/>
        <end position="369"/>
    </location>
</feature>
<dbReference type="Proteomes" id="UP000070720">
    <property type="component" value="Chromosome 1"/>
</dbReference>
<evidence type="ECO:0000313" key="4">
    <source>
        <dbReference type="Proteomes" id="UP000070720"/>
    </source>
</evidence>